<dbReference type="Pfam" id="PF11977">
    <property type="entry name" value="RNase_Zc3h12a"/>
    <property type="match status" value="1"/>
</dbReference>
<dbReference type="InterPro" id="IPR036612">
    <property type="entry name" value="KH_dom_type_1_sf"/>
</dbReference>
<dbReference type="InterPro" id="IPR056631">
    <property type="entry name" value="UBA_N4BP1"/>
</dbReference>
<keyword evidence="3" id="KW-0378">Hydrolase</keyword>
<dbReference type="InterPro" id="IPR051101">
    <property type="entry name" value="ZC3H12/N4BP1_RNase_Reg"/>
</dbReference>
<dbReference type="FunFam" id="3.40.50.11980:FF:000001">
    <property type="entry name" value="ZC3H12A isoform 1"/>
    <property type="match status" value="1"/>
</dbReference>
<evidence type="ECO:0000256" key="4">
    <source>
        <dbReference type="ARBA" id="ARBA00038274"/>
    </source>
</evidence>
<keyword evidence="15" id="KW-1185">Reference proteome</keyword>
<dbReference type="Pfam" id="PF23050">
    <property type="entry name" value="KH_N4BP1_1st"/>
    <property type="match status" value="1"/>
</dbReference>
<dbReference type="Pfam" id="PF23255">
    <property type="entry name" value="DUF7070"/>
    <property type="match status" value="1"/>
</dbReference>
<dbReference type="GO" id="GO:0016605">
    <property type="term" value="C:PML body"/>
    <property type="evidence" value="ECO:0007669"/>
    <property type="project" value="UniProtKB-SubCell"/>
</dbReference>
<dbReference type="Pfam" id="PF23054">
    <property type="entry name" value="UBA_N4BP1_C"/>
    <property type="match status" value="1"/>
</dbReference>
<evidence type="ECO:0000259" key="9">
    <source>
        <dbReference type="Pfam" id="PF23050"/>
    </source>
</evidence>
<dbReference type="SUPFAM" id="SSF54791">
    <property type="entry name" value="Eukaryotic type KH-domain (KH-domain type I)"/>
    <property type="match status" value="1"/>
</dbReference>
<dbReference type="AlphaFoldDB" id="A0AAD1SAW1"/>
<evidence type="ECO:0000259" key="12">
    <source>
        <dbReference type="Pfam" id="PF23054"/>
    </source>
</evidence>
<evidence type="ECO:0000313" key="14">
    <source>
        <dbReference type="EMBL" id="CAH2294712.1"/>
    </source>
</evidence>
<feature type="domain" description="RNase NYN" evidence="8">
    <location>
        <begin position="592"/>
        <end position="743"/>
    </location>
</feature>
<dbReference type="InterPro" id="IPR055498">
    <property type="entry name" value="DUF7070"/>
</dbReference>
<feature type="compositionally biased region" description="Basic and acidic residues" evidence="7">
    <location>
        <begin position="781"/>
        <end position="796"/>
    </location>
</feature>
<dbReference type="GO" id="GO:0045087">
    <property type="term" value="P:innate immune response"/>
    <property type="evidence" value="ECO:0007669"/>
    <property type="project" value="UniProtKB-KW"/>
</dbReference>
<dbReference type="PANTHER" id="PTHR12876">
    <property type="entry name" value="N4BP1-RELATED"/>
    <property type="match status" value="1"/>
</dbReference>
<protein>
    <recommendedName>
        <fullName evidence="5">NEDD4-binding protein 1</fullName>
    </recommendedName>
</protein>
<feature type="domain" description="N4BP1 first type I KH-domain" evidence="9">
    <location>
        <begin position="19"/>
        <end position="90"/>
    </location>
</feature>
<comment type="subcellular location">
    <subcellularLocation>
        <location evidence="1">Nucleus</location>
        <location evidence="1">PML body</location>
    </subcellularLocation>
</comment>
<organism evidence="14 15">
    <name type="scientific">Pelobates cultripes</name>
    <name type="common">Western spadefoot toad</name>
    <dbReference type="NCBI Taxonomy" id="61616"/>
    <lineage>
        <taxon>Eukaryota</taxon>
        <taxon>Metazoa</taxon>
        <taxon>Chordata</taxon>
        <taxon>Craniata</taxon>
        <taxon>Vertebrata</taxon>
        <taxon>Euteleostomi</taxon>
        <taxon>Amphibia</taxon>
        <taxon>Batrachia</taxon>
        <taxon>Anura</taxon>
        <taxon>Pelobatoidea</taxon>
        <taxon>Pelobatidae</taxon>
        <taxon>Pelobates</taxon>
    </lineage>
</organism>
<keyword evidence="2" id="KW-0399">Innate immunity</keyword>
<feature type="domain" description="N4BP1 C-terminal UBA" evidence="12">
    <location>
        <begin position="800"/>
        <end position="844"/>
    </location>
</feature>
<evidence type="ECO:0000259" key="10">
    <source>
        <dbReference type="Pfam" id="PF23052"/>
    </source>
</evidence>
<feature type="domain" description="N4BP1 UBA-like" evidence="11">
    <location>
        <begin position="366"/>
        <end position="408"/>
    </location>
</feature>
<dbReference type="Pfam" id="PF23052">
    <property type="entry name" value="KH_N4BP1_2nd"/>
    <property type="match status" value="1"/>
</dbReference>
<dbReference type="InterPro" id="IPR056630">
    <property type="entry name" value="KH_N4BP1_2nd"/>
</dbReference>
<evidence type="ECO:0000313" key="15">
    <source>
        <dbReference type="Proteomes" id="UP001295444"/>
    </source>
</evidence>
<dbReference type="EMBL" id="OW240916">
    <property type="protein sequence ID" value="CAH2294712.1"/>
    <property type="molecule type" value="Genomic_DNA"/>
</dbReference>
<evidence type="ECO:0000256" key="5">
    <source>
        <dbReference type="ARBA" id="ARBA00039336"/>
    </source>
</evidence>
<dbReference type="GO" id="GO:0036464">
    <property type="term" value="C:cytoplasmic ribonucleoprotein granule"/>
    <property type="evidence" value="ECO:0007669"/>
    <property type="project" value="TreeGrafter"/>
</dbReference>
<keyword evidence="2" id="KW-0391">Immunity</keyword>
<feature type="region of interest" description="Disordered" evidence="7">
    <location>
        <begin position="754"/>
        <end position="796"/>
    </location>
</feature>
<evidence type="ECO:0000259" key="11">
    <source>
        <dbReference type="Pfam" id="PF23053"/>
    </source>
</evidence>
<dbReference type="InterPro" id="IPR056629">
    <property type="entry name" value="KH_N4BP1_1st"/>
</dbReference>
<gene>
    <name evidence="14" type="ORF">PECUL_23A055808</name>
</gene>
<evidence type="ECO:0000256" key="2">
    <source>
        <dbReference type="ARBA" id="ARBA00022588"/>
    </source>
</evidence>
<dbReference type="Pfam" id="PF23053">
    <property type="entry name" value="UBA_N4BP1"/>
    <property type="match status" value="1"/>
</dbReference>
<evidence type="ECO:0000256" key="7">
    <source>
        <dbReference type="SAM" id="MobiDB-lite"/>
    </source>
</evidence>
<dbReference type="GO" id="GO:0004521">
    <property type="term" value="F:RNA endonuclease activity"/>
    <property type="evidence" value="ECO:0007669"/>
    <property type="project" value="TreeGrafter"/>
</dbReference>
<keyword evidence="3" id="KW-0540">Nuclease</keyword>
<dbReference type="Proteomes" id="UP001295444">
    <property type="component" value="Chromosome 05"/>
</dbReference>
<dbReference type="PANTHER" id="PTHR12876:SF28">
    <property type="entry name" value="PROTEIN KHNYN"/>
    <property type="match status" value="1"/>
</dbReference>
<dbReference type="InterPro" id="IPR056578">
    <property type="entry name" value="UBA_N4BP1_C"/>
</dbReference>
<reference evidence="14" key="1">
    <citation type="submission" date="2022-03" db="EMBL/GenBank/DDBJ databases">
        <authorList>
            <person name="Alioto T."/>
            <person name="Alioto T."/>
            <person name="Gomez Garrido J."/>
        </authorList>
    </citation>
    <scope>NUCLEOTIDE SEQUENCE</scope>
</reference>
<comment type="similarity">
    <text evidence="4">Belongs to the N4BP1 family.</text>
</comment>
<dbReference type="InterPro" id="IPR021869">
    <property type="entry name" value="RNase_Zc3h12_NYN"/>
</dbReference>
<evidence type="ECO:0000256" key="6">
    <source>
        <dbReference type="ARBA" id="ARBA00054635"/>
    </source>
</evidence>
<dbReference type="CDD" id="cd09032">
    <property type="entry name" value="KH-I_N4BP1_like_rpt1"/>
    <property type="match status" value="1"/>
</dbReference>
<feature type="domain" description="DUF7070" evidence="13">
    <location>
        <begin position="433"/>
        <end position="474"/>
    </location>
</feature>
<sequence>MPGSMREHAAGEDTRRSVDEFAVPEGCERELRDQQPHVERLFGVTLNIVGVLSQAAFPLQAGGCQQMWLQLQGDERNVKKAKDYIKGLCTPEIIEDINYPRDMYCIFVGAKGIFLDCLIRATSACVKSLTPGRIRISGLIEGVVMGQSRVHAFFESYPSNSTPEDKEAQFKRNFKDLVEEYSDNYALDLLILPTSVKQQLLDLVHEDSLNGILQKKVTEVKPQHGYYDTQSNIVEEFDPFYNAQFHKPQKSEHGPKSYNTARTEAKPKCVLHQRACEPRPYVEVNDKWDLSKQETNPNGMFTKKKTTIEMTEDFGDYPENKKFDESEIIGSDNEEFEQISGLLDTIMGRDEGDQMSQGSFSLDTQEEFNMLLDFFKTMGYQEAIVLKVLSENGIQEPSKILDKVKLEQCISSQMKEMPDTQPLQLNTSSSNDEDNYLLGVVKSAAKNCGYSPSEIVDIGDGSVAGLLRKLNEKNIFDDDRSSSPVQRPVNLEPKQLFEGVSSVQPRTNPNISQPEMVMSDLLAQKTVLENHPVEDLFPGVVHQDVGERDGAKKMPSKEEQSVPVVTGAQRFNETIQNPFQLNLRNEKGNDQLRHIIIDGSNVAMIHGLRCFFSCRGIALAVQFFWDRGHRNITVFVPHWRLKKDNKIKEQHFLTELNEVGLLSFTPSRQIEGKKICSYDDRFMVKLAEKTDGVIVTNDNLRDIYAESDAWKNIIKDRLLQYTFVGDIFMVPDDPLGRSGPPLDTFLCKTTRQKGKSKGHSFAGRRISRSPPKKSSQTEVLNYRDRKPPHGHRVEKETDIRPRKEKERLRHELLQIFPSQHAKVDFVLHREPYLNDLNKLSELIVTLEF</sequence>
<dbReference type="GO" id="GO:0003729">
    <property type="term" value="F:mRNA binding"/>
    <property type="evidence" value="ECO:0007669"/>
    <property type="project" value="TreeGrafter"/>
</dbReference>
<dbReference type="Gene3D" id="3.40.50.11980">
    <property type="match status" value="1"/>
</dbReference>
<evidence type="ECO:0000259" key="8">
    <source>
        <dbReference type="Pfam" id="PF11977"/>
    </source>
</evidence>
<evidence type="ECO:0000259" key="13">
    <source>
        <dbReference type="Pfam" id="PF23255"/>
    </source>
</evidence>
<feature type="domain" description="N4BP1 second type I KH-domain" evidence="10">
    <location>
        <begin position="91"/>
        <end position="206"/>
    </location>
</feature>
<comment type="function">
    <text evidence="6">Potent suppressor of cytokine production that acts as a regulator of innate immune signaling and inflammation. Acts as a key negative regulator of select cytokine and chemokine responses elicited by TRIF-independent Toll-like receptors (TLRs), thereby limiting inflammatory cytokine responses to minor insults. Has ribonuclease activity.</text>
</comment>
<evidence type="ECO:0000256" key="3">
    <source>
        <dbReference type="ARBA" id="ARBA00022722"/>
    </source>
</evidence>
<name>A0AAD1SAW1_PELCU</name>
<accession>A0AAD1SAW1</accession>
<evidence type="ECO:0000256" key="1">
    <source>
        <dbReference type="ARBA" id="ARBA00004322"/>
    </source>
</evidence>
<proteinExistence type="inferred from homology"/>